<feature type="domain" description="PARG catalytic Macro" evidence="2">
    <location>
        <begin position="470"/>
        <end position="587"/>
    </location>
</feature>
<gene>
    <name evidence="3" type="ORF">TTHERM_00404290</name>
</gene>
<evidence type="ECO:0000259" key="2">
    <source>
        <dbReference type="Pfam" id="PF05028"/>
    </source>
</evidence>
<dbReference type="eggNOG" id="ENOG502S38Q">
    <property type="taxonomic scope" value="Eukaryota"/>
</dbReference>
<protein>
    <submittedName>
        <fullName evidence="3">Poly (ADP-ribose) glycohydrolase</fullName>
    </submittedName>
</protein>
<dbReference type="Proteomes" id="UP000009168">
    <property type="component" value="Unassembled WGS sequence"/>
</dbReference>
<dbReference type="PANTHER" id="PTHR12837:SF0">
    <property type="entry name" value="POLY(ADP-RIBOSE) GLYCOHYDROLASE"/>
    <property type="match status" value="1"/>
</dbReference>
<proteinExistence type="predicted"/>
<dbReference type="KEGG" id="tet:TTHERM_00404290"/>
<dbReference type="InParanoid" id="I7MIM8"/>
<dbReference type="Pfam" id="PF05028">
    <property type="entry name" value="PARG_cat_C"/>
    <property type="match status" value="1"/>
</dbReference>
<dbReference type="GO" id="GO:0009225">
    <property type="term" value="P:nucleotide-sugar metabolic process"/>
    <property type="evidence" value="ECO:0007669"/>
    <property type="project" value="TreeGrafter"/>
</dbReference>
<evidence type="ECO:0000313" key="3">
    <source>
        <dbReference type="EMBL" id="EAR93859.2"/>
    </source>
</evidence>
<feature type="compositionally biased region" description="Polar residues" evidence="1">
    <location>
        <begin position="166"/>
        <end position="179"/>
    </location>
</feature>
<dbReference type="GO" id="GO:0005975">
    <property type="term" value="P:carbohydrate metabolic process"/>
    <property type="evidence" value="ECO:0007669"/>
    <property type="project" value="InterPro"/>
</dbReference>
<dbReference type="OrthoDB" id="1937899at2759"/>
<feature type="compositionally biased region" description="Polar residues" evidence="1">
    <location>
        <begin position="202"/>
        <end position="217"/>
    </location>
</feature>
<dbReference type="InterPro" id="IPR046372">
    <property type="entry name" value="PARG_cat_C"/>
</dbReference>
<dbReference type="STRING" id="312017.I7MIM8"/>
<reference evidence="4" key="1">
    <citation type="journal article" date="2006" name="PLoS Biol.">
        <title>Macronuclear genome sequence of the ciliate Tetrahymena thermophila, a model eukaryote.</title>
        <authorList>
            <person name="Eisen J.A."/>
            <person name="Coyne R.S."/>
            <person name="Wu M."/>
            <person name="Wu D."/>
            <person name="Thiagarajan M."/>
            <person name="Wortman J.R."/>
            <person name="Badger J.H."/>
            <person name="Ren Q."/>
            <person name="Amedeo P."/>
            <person name="Jones K.M."/>
            <person name="Tallon L.J."/>
            <person name="Delcher A.L."/>
            <person name="Salzberg S.L."/>
            <person name="Silva J.C."/>
            <person name="Haas B.J."/>
            <person name="Majoros W.H."/>
            <person name="Farzad M."/>
            <person name="Carlton J.M."/>
            <person name="Smith R.K. Jr."/>
            <person name="Garg J."/>
            <person name="Pearlman R.E."/>
            <person name="Karrer K.M."/>
            <person name="Sun L."/>
            <person name="Manning G."/>
            <person name="Elde N.C."/>
            <person name="Turkewitz A.P."/>
            <person name="Asai D.J."/>
            <person name="Wilkes D.E."/>
            <person name="Wang Y."/>
            <person name="Cai H."/>
            <person name="Collins K."/>
            <person name="Stewart B.A."/>
            <person name="Lee S.R."/>
            <person name="Wilamowska K."/>
            <person name="Weinberg Z."/>
            <person name="Ruzzo W.L."/>
            <person name="Wloga D."/>
            <person name="Gaertig J."/>
            <person name="Frankel J."/>
            <person name="Tsao C.-C."/>
            <person name="Gorovsky M.A."/>
            <person name="Keeling P.J."/>
            <person name="Waller R.F."/>
            <person name="Patron N.J."/>
            <person name="Cherry J.M."/>
            <person name="Stover N.A."/>
            <person name="Krieger C.J."/>
            <person name="del Toro C."/>
            <person name="Ryder H.F."/>
            <person name="Williamson S.C."/>
            <person name="Barbeau R.A."/>
            <person name="Hamilton E.P."/>
            <person name="Orias E."/>
        </authorList>
    </citation>
    <scope>NUCLEOTIDE SEQUENCE [LARGE SCALE GENOMIC DNA]</scope>
    <source>
        <strain evidence="4">SB210</strain>
    </source>
</reference>
<feature type="region of interest" description="Disordered" evidence="1">
    <location>
        <begin position="162"/>
        <end position="217"/>
    </location>
</feature>
<dbReference type="GeneID" id="7828895"/>
<dbReference type="EMBL" id="GG662719">
    <property type="protein sequence ID" value="EAR93859.2"/>
    <property type="molecule type" value="Genomic_DNA"/>
</dbReference>
<name>I7MIM8_TETTS</name>
<sequence length="633" mass="73426">MDGWYFNSNFRGKIFVYFCNFCNEIQVLRYQNISIKIQGVKRFYSNAINQRFSIYLYFKIPKKYQLFILKCQLVKLLIQSKQINLKQMSSSYNKALGTNNNKNTKNNLKDTEQKGGIQMNVQGIPLKNQQVQTNQIPAAGKPSKKNDKNDMLNQLNKKEEKVIKSEGSQQAQSQKNTTQVKKDSQIKNQSQQQQHESKHSTDNNSKAQIPQNGSNAPNLQQIKQQNYDYEQHGQQHFDSDQGEEQKELQPNTNELSDNALKKQNLICQLGNLALQRDESKVQINKICEDNKNQSIKIRIDQDNSFEASIEDLLKQKIKDFQIESKLIIYSNYIHSLNSDDIKLAMKYIRIVDNIPLPQITNPSITYDRNNFTYKESIYMYEKPTSALERHWYVNFADQNLFDFYNTSLFAQDEIQVSEHPLLAHVLEKVQTLKSKYPQLAPKTYNGLTPTPILITNCHRLGTVDTQGAKFYGNNFQRMTKQELQKNMKVFDKNKTVSNIICMAAMGYKRGYYTQEQIKFTLETAYKSFYAARYITEQYNICHKCVINTGNWGCGAFGNNPECIALIQLIAAQLAGIEILVYHTFNKNGTYSFKDGQDYYQKYVLNMQGKNPKLDDIVNYIYNIKFKWGQSDGN</sequence>
<dbReference type="PANTHER" id="PTHR12837">
    <property type="entry name" value="POLY ADP-RIBOSE GLYCOHYDROLASE"/>
    <property type="match status" value="1"/>
</dbReference>
<evidence type="ECO:0000256" key="1">
    <source>
        <dbReference type="SAM" id="MobiDB-lite"/>
    </source>
</evidence>
<evidence type="ECO:0000313" key="4">
    <source>
        <dbReference type="Proteomes" id="UP000009168"/>
    </source>
</evidence>
<feature type="compositionally biased region" description="Basic and acidic residues" evidence="1">
    <location>
        <begin position="230"/>
        <end position="247"/>
    </location>
</feature>
<accession>I7MIM8</accession>
<dbReference type="AlphaFoldDB" id="I7MIM8"/>
<dbReference type="GO" id="GO:0005634">
    <property type="term" value="C:nucleus"/>
    <property type="evidence" value="ECO:0007669"/>
    <property type="project" value="TreeGrafter"/>
</dbReference>
<keyword evidence="4" id="KW-1185">Reference proteome</keyword>
<dbReference type="GO" id="GO:0005737">
    <property type="term" value="C:cytoplasm"/>
    <property type="evidence" value="ECO:0007669"/>
    <property type="project" value="TreeGrafter"/>
</dbReference>
<dbReference type="RefSeq" id="XP_001014104.2">
    <property type="nucleotide sequence ID" value="XM_001014104.2"/>
</dbReference>
<dbReference type="GO" id="GO:0006282">
    <property type="term" value="P:regulation of DNA repair"/>
    <property type="evidence" value="ECO:0007669"/>
    <property type="project" value="InterPro"/>
</dbReference>
<organism evidence="3 4">
    <name type="scientific">Tetrahymena thermophila (strain SB210)</name>
    <dbReference type="NCBI Taxonomy" id="312017"/>
    <lineage>
        <taxon>Eukaryota</taxon>
        <taxon>Sar</taxon>
        <taxon>Alveolata</taxon>
        <taxon>Ciliophora</taxon>
        <taxon>Intramacronucleata</taxon>
        <taxon>Oligohymenophorea</taxon>
        <taxon>Hymenostomatida</taxon>
        <taxon>Tetrahymenina</taxon>
        <taxon>Tetrahymenidae</taxon>
        <taxon>Tetrahymena</taxon>
    </lineage>
</organism>
<dbReference type="GO" id="GO:0004649">
    <property type="term" value="F:poly(ADP-ribose) glycohydrolase activity"/>
    <property type="evidence" value="ECO:0007669"/>
    <property type="project" value="InterPro"/>
</dbReference>
<dbReference type="InterPro" id="IPR007724">
    <property type="entry name" value="Poly_GlycHdrlase"/>
</dbReference>
<feature type="region of interest" description="Disordered" evidence="1">
    <location>
        <begin position="230"/>
        <end position="251"/>
    </location>
</feature>
<dbReference type="GO" id="GO:1990966">
    <property type="term" value="P:ATP generation from poly-ADP-D-ribose"/>
    <property type="evidence" value="ECO:0007669"/>
    <property type="project" value="TreeGrafter"/>
</dbReference>